<name>A0ABS0SIT8_9FLAO</name>
<dbReference type="InterPro" id="IPR013406">
    <property type="entry name" value="CHP02574_addiction_mod"/>
</dbReference>
<evidence type="ECO:0000313" key="1">
    <source>
        <dbReference type="EMBL" id="MBI1645703.1"/>
    </source>
</evidence>
<sequence length="86" mass="10368">MDSAVQYIKDFQGNDILAVLPIEEYRFLRERAIEDEEEEIPEAHKHILDERIEKYKNHPEDFITYEELKRSIRDELGIQSNFPFRG</sequence>
<dbReference type="EMBL" id="JAEFDC010000001">
    <property type="protein sequence ID" value="MBI1645703.1"/>
    <property type="molecule type" value="Genomic_DNA"/>
</dbReference>
<gene>
    <name evidence="1" type="ORF">I7X30_01320</name>
</gene>
<dbReference type="Proteomes" id="UP000641139">
    <property type="component" value="Unassembled WGS sequence"/>
</dbReference>
<protein>
    <submittedName>
        <fullName evidence="1">Addiction module protein</fullName>
    </submittedName>
</protein>
<organism evidence="1 2">
    <name type="scientific">Capnocytophaga periodontitidis</name>
    <dbReference type="NCBI Taxonomy" id="2795027"/>
    <lineage>
        <taxon>Bacteria</taxon>
        <taxon>Pseudomonadati</taxon>
        <taxon>Bacteroidota</taxon>
        <taxon>Flavobacteriia</taxon>
        <taxon>Flavobacteriales</taxon>
        <taxon>Flavobacteriaceae</taxon>
        <taxon>Capnocytophaga</taxon>
    </lineage>
</organism>
<proteinExistence type="predicted"/>
<dbReference type="RefSeq" id="WP_198465706.1">
    <property type="nucleotide sequence ID" value="NZ_JAEFDC010000001.1"/>
</dbReference>
<dbReference type="Pfam" id="PF09720">
    <property type="entry name" value="Unstab_antitox"/>
    <property type="match status" value="1"/>
</dbReference>
<accession>A0ABS0SIT8</accession>
<evidence type="ECO:0000313" key="2">
    <source>
        <dbReference type="Proteomes" id="UP000641139"/>
    </source>
</evidence>
<reference evidence="1 2" key="1">
    <citation type="journal article" date="2021" name="Int. J. Syst. Evol. Microbiol.">
        <title>Capnocytophaga periodontitidis sp. nov., isolated from subgingival plaque of periodontitis patient.</title>
        <authorList>
            <person name="Zhang Y."/>
            <person name="Qiao D."/>
            <person name="Shi W."/>
            <person name="Wu D."/>
            <person name="Cai M."/>
        </authorList>
    </citation>
    <scope>NUCLEOTIDE SEQUENCE [LARGE SCALE GENOMIC DNA]</scope>
    <source>
        <strain evidence="1 2">051621</strain>
    </source>
</reference>
<keyword evidence="2" id="KW-1185">Reference proteome</keyword>
<comment type="caution">
    <text evidence="1">The sequence shown here is derived from an EMBL/GenBank/DDBJ whole genome shotgun (WGS) entry which is preliminary data.</text>
</comment>